<dbReference type="AlphaFoldDB" id="A0A015XHB3"/>
<keyword evidence="3" id="KW-0547">Nucleotide-binding</keyword>
<dbReference type="InterPro" id="IPR014001">
    <property type="entry name" value="Helicase_ATP-bd"/>
</dbReference>
<reference evidence="3 4" key="1">
    <citation type="submission" date="2014-02" db="EMBL/GenBank/DDBJ databases">
        <authorList>
            <person name="Sears C."/>
            <person name="Carroll K."/>
            <person name="Sack B.R."/>
            <person name="Qadri F."/>
            <person name="Myers L.L."/>
            <person name="Chung G.-T."/>
            <person name="Escheverria P."/>
            <person name="Fraser C.M."/>
            <person name="Sadzewicz L."/>
            <person name="Shefchek K.A."/>
            <person name="Tallon L."/>
            <person name="Das S.P."/>
            <person name="Daugherty S."/>
            <person name="Mongodin E.F."/>
        </authorList>
    </citation>
    <scope>NUCLEOTIDE SEQUENCE [LARGE SCALE GENOMIC DNA]</scope>
    <source>
        <strain evidence="3 4">S36L11</strain>
    </source>
</reference>
<dbReference type="GO" id="GO:0004386">
    <property type="term" value="F:helicase activity"/>
    <property type="evidence" value="ECO:0007669"/>
    <property type="project" value="UniProtKB-KW"/>
</dbReference>
<dbReference type="Proteomes" id="UP000022082">
    <property type="component" value="Unassembled WGS sequence"/>
</dbReference>
<dbReference type="EMBL" id="JGDJ01000101">
    <property type="protein sequence ID" value="EXZ31023.1"/>
    <property type="molecule type" value="Genomic_DNA"/>
</dbReference>
<evidence type="ECO:0000313" key="3">
    <source>
        <dbReference type="EMBL" id="EXZ31023.1"/>
    </source>
</evidence>
<organism evidence="3 4">
    <name type="scientific">Bacteroides fragilis str. S36L11</name>
    <dbReference type="NCBI Taxonomy" id="1339327"/>
    <lineage>
        <taxon>Bacteria</taxon>
        <taxon>Pseudomonadati</taxon>
        <taxon>Bacteroidota</taxon>
        <taxon>Bacteroidia</taxon>
        <taxon>Bacteroidales</taxon>
        <taxon>Bacteroidaceae</taxon>
        <taxon>Bacteroides</taxon>
    </lineage>
</organism>
<feature type="coiled-coil region" evidence="1">
    <location>
        <begin position="12"/>
        <end position="39"/>
    </location>
</feature>
<dbReference type="Gene3D" id="3.40.50.300">
    <property type="entry name" value="P-loop containing nucleotide triphosphate hydrolases"/>
    <property type="match status" value="2"/>
</dbReference>
<dbReference type="PANTHER" id="PTHR47396">
    <property type="entry name" value="TYPE I RESTRICTION ENZYME ECOKI R PROTEIN"/>
    <property type="match status" value="1"/>
</dbReference>
<keyword evidence="3" id="KW-0347">Helicase</keyword>
<dbReference type="CDD" id="cd17926">
    <property type="entry name" value="DEXHc_RE"/>
    <property type="match status" value="1"/>
</dbReference>
<comment type="caution">
    <text evidence="3">The sequence shown here is derived from an EMBL/GenBank/DDBJ whole genome shotgun (WGS) entry which is preliminary data.</text>
</comment>
<sequence length="956" mass="108886">MNGTFMDMRYTYEELREAYQNLLKENAVLNQEIQRLKSGNAGGAVGCSTLLPKEQPDVRLSLEEKVALFRSLFRGREDVFARRWYSRTSDKSGYQPVCLNEWNRAYCDKKKFKCAECPHRQFKALSYEDVYKHLEGKHPEGGDVIGAYAILPDNTCCFLCADFDDKSCVHGYQTDVLAYVKVCKSWGIHCYMERSRSGNGAHVWIFFGHPVPAVKARKLGFALLTHAMERNVKLTFKSYDRLFPNQDYLPEGGLGNLVALPLQGQARKLGNSVFVDEDFVAFKDQWSYLQQVVKVSEEEVDVLLQRKGLSTDIGGLSTTSENVPWKVPEVQAVTRYDFPKTMNIVRSNRIYVPLKGVSGKVLSHLKRVASFRNPEFYAKQGMRLSTYNIPRVISCAEVLEDYLALPRGCEDAVLELLNANEVAYSIQDEREKGQVLMVHFKGQLREEQAEAVRILMQHDQGILNGTTAFGKTVTAIGLIAERKVNTLILVHTRTLLEQWEVRLEEFLELEYPVEEAVPKRGRKKYFSPFGTLDSKGNSLHGWVDVALMQSCLTDEGVKSFVRRYGMVIVDECHHVSAVNFEQILKSVPAMYVYGLTATPIRKDGHQPIIFMQCGPIRYSADAKSQITRQTFKRWLVPRFTACRDLLDEPPIYARIVQSLATDEQRNAQIVEDVRMVLADGRTPIVLTALTSHVERLGLLLSVYCRHVITLVGAESMKEKREKMERLAALPPEEPLVIVATGRYVGEGFDYPRLDTLFLVSPVSWKGIVAQYAGRLHREYHGKTDVRIYDYIDIHLPLCDRMYQRRLKGYAAIGYQLLEKGVLVTGHHTQSIFSGNNYLSPLVEDIAQARHTVIISVTKTGLKKRSQLGIALKEAMQRGVQVVVFVRNKTEEAEWLQREGLTVRVSERLTFQLVMIDKKKMWYGSINYMGYATEEECAVRFSDEHLTAEMLDVLYGE</sequence>
<evidence type="ECO:0000313" key="4">
    <source>
        <dbReference type="Proteomes" id="UP000022082"/>
    </source>
</evidence>
<dbReference type="GO" id="GO:0016787">
    <property type="term" value="F:hydrolase activity"/>
    <property type="evidence" value="ECO:0007669"/>
    <property type="project" value="InterPro"/>
</dbReference>
<dbReference type="GO" id="GO:0003677">
    <property type="term" value="F:DNA binding"/>
    <property type="evidence" value="ECO:0007669"/>
    <property type="project" value="InterPro"/>
</dbReference>
<dbReference type="CDD" id="cd09126">
    <property type="entry name" value="PLDc_C_DEXD_like"/>
    <property type="match status" value="1"/>
</dbReference>
<dbReference type="PANTHER" id="PTHR47396:SF1">
    <property type="entry name" value="ATP-DEPENDENT HELICASE IRC3-RELATED"/>
    <property type="match status" value="1"/>
</dbReference>
<dbReference type="SMART" id="SM00487">
    <property type="entry name" value="DEXDc"/>
    <property type="match status" value="1"/>
</dbReference>
<accession>A0A015XHB3</accession>
<dbReference type="InterPro" id="IPR054347">
    <property type="entry name" value="TOTE_primase"/>
</dbReference>
<dbReference type="Pfam" id="PF11495">
    <property type="entry name" value="Regulator_TrmB"/>
    <property type="match status" value="1"/>
</dbReference>
<evidence type="ECO:0000256" key="1">
    <source>
        <dbReference type="SAM" id="Coils"/>
    </source>
</evidence>
<gene>
    <name evidence="3" type="ORF">M136_5230</name>
</gene>
<dbReference type="InterPro" id="IPR006935">
    <property type="entry name" value="Helicase/UvrB_N"/>
</dbReference>
<proteinExistence type="predicted"/>
<dbReference type="SUPFAM" id="SSF52540">
    <property type="entry name" value="P-loop containing nucleoside triphosphate hydrolases"/>
    <property type="match status" value="2"/>
</dbReference>
<name>A0A015XHB3_BACFG</name>
<dbReference type="PATRIC" id="fig|1339327.3.peg.459"/>
<dbReference type="GO" id="GO:0005524">
    <property type="term" value="F:ATP binding"/>
    <property type="evidence" value="ECO:0007669"/>
    <property type="project" value="InterPro"/>
</dbReference>
<dbReference type="InterPro" id="IPR027417">
    <property type="entry name" value="P-loop_NTPase"/>
</dbReference>
<keyword evidence="3" id="KW-0378">Hydrolase</keyword>
<dbReference type="Gene3D" id="3.30.870.10">
    <property type="entry name" value="Endonuclease Chain A"/>
    <property type="match status" value="1"/>
</dbReference>
<dbReference type="RefSeq" id="WP_032569425.1">
    <property type="nucleotide sequence ID" value="NZ_JGDJ01000101.1"/>
</dbReference>
<dbReference type="GO" id="GO:0005829">
    <property type="term" value="C:cytosol"/>
    <property type="evidence" value="ECO:0007669"/>
    <property type="project" value="TreeGrafter"/>
</dbReference>
<dbReference type="SUPFAM" id="SSF56024">
    <property type="entry name" value="Phospholipase D/nuclease"/>
    <property type="match status" value="1"/>
</dbReference>
<dbReference type="CDD" id="cd18785">
    <property type="entry name" value="SF2_C"/>
    <property type="match status" value="1"/>
</dbReference>
<dbReference type="Pfam" id="PF22548">
    <property type="entry name" value="AEP-TOTE"/>
    <property type="match status" value="1"/>
</dbReference>
<dbReference type="Pfam" id="PF04851">
    <property type="entry name" value="ResIII"/>
    <property type="match status" value="1"/>
</dbReference>
<dbReference type="PROSITE" id="PS51192">
    <property type="entry name" value="HELICASE_ATP_BIND_1"/>
    <property type="match status" value="1"/>
</dbReference>
<protein>
    <submittedName>
        <fullName evidence="3">DEAD/DEAH box helicase family protein</fullName>
    </submittedName>
</protein>
<evidence type="ECO:0000259" key="2">
    <source>
        <dbReference type="PROSITE" id="PS51192"/>
    </source>
</evidence>
<dbReference type="InterPro" id="IPR021586">
    <property type="entry name" value="Tscrpt_reg_TrmB_C"/>
</dbReference>
<keyword evidence="1" id="KW-0175">Coiled coil</keyword>
<feature type="domain" description="Helicase ATP-binding" evidence="2">
    <location>
        <begin position="452"/>
        <end position="617"/>
    </location>
</feature>
<keyword evidence="3" id="KW-0067">ATP-binding</keyword>
<dbReference type="InterPro" id="IPR050742">
    <property type="entry name" value="Helicase_Restrict-Modif_Enz"/>
</dbReference>